<accession>A0A8H4TXY5</accession>
<dbReference type="InterPro" id="IPR011545">
    <property type="entry name" value="DEAD/DEAH_box_helicase_dom"/>
</dbReference>
<dbReference type="GO" id="GO:0005524">
    <property type="term" value="F:ATP binding"/>
    <property type="evidence" value="ECO:0007669"/>
    <property type="project" value="UniProtKB-KW"/>
</dbReference>
<evidence type="ECO:0000256" key="5">
    <source>
        <dbReference type="ARBA" id="ARBA00022840"/>
    </source>
</evidence>
<evidence type="ECO:0000313" key="9">
    <source>
        <dbReference type="Proteomes" id="UP000622797"/>
    </source>
</evidence>
<dbReference type="PROSITE" id="PS00690">
    <property type="entry name" value="DEAH_ATP_HELICASE"/>
    <property type="match status" value="1"/>
</dbReference>
<dbReference type="SMART" id="SM00487">
    <property type="entry name" value="DEXDc"/>
    <property type="match status" value="1"/>
</dbReference>
<dbReference type="PROSITE" id="PS51192">
    <property type="entry name" value="HELICASE_ATP_BIND_1"/>
    <property type="match status" value="1"/>
</dbReference>
<keyword evidence="3" id="KW-0378">Hydrolase</keyword>
<evidence type="ECO:0000259" key="6">
    <source>
        <dbReference type="PROSITE" id="PS51192"/>
    </source>
</evidence>
<dbReference type="Pfam" id="PF00271">
    <property type="entry name" value="Helicase_C"/>
    <property type="match status" value="1"/>
</dbReference>
<organism evidence="8 9">
    <name type="scientific">Fusarium sarcochroum</name>
    <dbReference type="NCBI Taxonomy" id="1208366"/>
    <lineage>
        <taxon>Eukaryota</taxon>
        <taxon>Fungi</taxon>
        <taxon>Dikarya</taxon>
        <taxon>Ascomycota</taxon>
        <taxon>Pezizomycotina</taxon>
        <taxon>Sordariomycetes</taxon>
        <taxon>Hypocreomycetidae</taxon>
        <taxon>Hypocreales</taxon>
        <taxon>Nectriaceae</taxon>
        <taxon>Fusarium</taxon>
        <taxon>Fusarium lateritium species complex</taxon>
    </lineage>
</organism>
<dbReference type="GO" id="GO:0004386">
    <property type="term" value="F:helicase activity"/>
    <property type="evidence" value="ECO:0007669"/>
    <property type="project" value="UniProtKB-KW"/>
</dbReference>
<feature type="domain" description="Helicase ATP-binding" evidence="6">
    <location>
        <begin position="55"/>
        <end position="218"/>
    </location>
</feature>
<dbReference type="InterPro" id="IPR002464">
    <property type="entry name" value="DNA/RNA_helicase_DEAH_CS"/>
</dbReference>
<keyword evidence="9" id="KW-1185">Reference proteome</keyword>
<reference evidence="8" key="1">
    <citation type="journal article" date="2020" name="BMC Genomics">
        <title>Correction to: Identification and distribution of gene clusters required for synthesis of sphingolipid metabolism inhibitors in diverse species of the filamentous fungus Fusarium.</title>
        <authorList>
            <person name="Kim H.S."/>
            <person name="Lohmar J.M."/>
            <person name="Busman M."/>
            <person name="Brown D.W."/>
            <person name="Naumann T.A."/>
            <person name="Divon H.H."/>
            <person name="Lysoe E."/>
            <person name="Uhlig S."/>
            <person name="Proctor R.H."/>
        </authorList>
    </citation>
    <scope>NUCLEOTIDE SEQUENCE</scope>
    <source>
        <strain evidence="8">NRRL 20472</strain>
    </source>
</reference>
<dbReference type="Pfam" id="PF07717">
    <property type="entry name" value="OB_NTP_bind"/>
    <property type="match status" value="1"/>
</dbReference>
<dbReference type="SUPFAM" id="SSF52540">
    <property type="entry name" value="P-loop containing nucleoside triphosphate hydrolases"/>
    <property type="match status" value="1"/>
</dbReference>
<dbReference type="PANTHER" id="PTHR18934">
    <property type="entry name" value="ATP-DEPENDENT RNA HELICASE"/>
    <property type="match status" value="1"/>
</dbReference>
<evidence type="ECO:0000313" key="8">
    <source>
        <dbReference type="EMBL" id="KAF4966053.1"/>
    </source>
</evidence>
<dbReference type="Gene3D" id="3.40.50.300">
    <property type="entry name" value="P-loop containing nucleotide triphosphate hydrolases"/>
    <property type="match status" value="2"/>
</dbReference>
<dbReference type="GO" id="GO:0003723">
    <property type="term" value="F:RNA binding"/>
    <property type="evidence" value="ECO:0007669"/>
    <property type="project" value="TreeGrafter"/>
</dbReference>
<dbReference type="InterPro" id="IPR014001">
    <property type="entry name" value="Helicase_ATP-bd"/>
</dbReference>
<feature type="domain" description="Helicase C-terminal" evidence="7">
    <location>
        <begin position="245"/>
        <end position="407"/>
    </location>
</feature>
<keyword evidence="2" id="KW-0547">Nucleotide-binding</keyword>
<dbReference type="CDD" id="cd18791">
    <property type="entry name" value="SF2_C_RHA"/>
    <property type="match status" value="1"/>
</dbReference>
<proteinExistence type="inferred from homology"/>
<dbReference type="InterPro" id="IPR007502">
    <property type="entry name" value="Helicase-assoc_dom"/>
</dbReference>
<dbReference type="PROSITE" id="PS51194">
    <property type="entry name" value="HELICASE_CTER"/>
    <property type="match status" value="1"/>
</dbReference>
<evidence type="ECO:0000256" key="4">
    <source>
        <dbReference type="ARBA" id="ARBA00022806"/>
    </source>
</evidence>
<gene>
    <name evidence="8" type="ORF">FSARC_6253</name>
</gene>
<dbReference type="Pfam" id="PF00270">
    <property type="entry name" value="DEAD"/>
    <property type="match status" value="1"/>
</dbReference>
<protein>
    <submittedName>
        <fullName evidence="8">Uncharacterized protein</fullName>
    </submittedName>
</protein>
<dbReference type="Proteomes" id="UP000622797">
    <property type="component" value="Unassembled WGS sequence"/>
</dbReference>
<reference evidence="8" key="2">
    <citation type="submission" date="2020-05" db="EMBL/GenBank/DDBJ databases">
        <authorList>
            <person name="Kim H.-S."/>
            <person name="Proctor R.H."/>
            <person name="Brown D.W."/>
        </authorList>
    </citation>
    <scope>NUCLEOTIDE SEQUENCE</scope>
    <source>
        <strain evidence="8">NRRL 20472</strain>
    </source>
</reference>
<evidence type="ECO:0000256" key="2">
    <source>
        <dbReference type="ARBA" id="ARBA00022741"/>
    </source>
</evidence>
<dbReference type="InterPro" id="IPR001650">
    <property type="entry name" value="Helicase_C-like"/>
</dbReference>
<evidence type="ECO:0000259" key="7">
    <source>
        <dbReference type="PROSITE" id="PS51194"/>
    </source>
</evidence>
<dbReference type="EMBL" id="JABEXW010000309">
    <property type="protein sequence ID" value="KAF4966053.1"/>
    <property type="molecule type" value="Genomic_DNA"/>
</dbReference>
<comment type="similarity">
    <text evidence="1">Belongs to the DEAD box helicase family. DEAH subfamily.</text>
</comment>
<dbReference type="InterPro" id="IPR011709">
    <property type="entry name" value="DEAD-box_helicase_OB_fold"/>
</dbReference>
<dbReference type="CDD" id="cd17917">
    <property type="entry name" value="DEXHc_RHA-like"/>
    <property type="match status" value="1"/>
</dbReference>
<dbReference type="SMART" id="SM00490">
    <property type="entry name" value="HELICc"/>
    <property type="match status" value="1"/>
</dbReference>
<dbReference type="SMART" id="SM00847">
    <property type="entry name" value="HA2"/>
    <property type="match status" value="1"/>
</dbReference>
<dbReference type="InterPro" id="IPR027417">
    <property type="entry name" value="P-loop_NTPase"/>
</dbReference>
<comment type="caution">
    <text evidence="8">The sequence shown here is derived from an EMBL/GenBank/DDBJ whole genome shotgun (WGS) entry which is preliminary data.</text>
</comment>
<keyword evidence="4" id="KW-0347">Helicase</keyword>
<dbReference type="AlphaFoldDB" id="A0A8H4TXY5"/>
<keyword evidence="5" id="KW-0067">ATP-binding</keyword>
<name>A0A8H4TXY5_9HYPO</name>
<evidence type="ECO:0000256" key="3">
    <source>
        <dbReference type="ARBA" id="ARBA00022801"/>
    </source>
</evidence>
<dbReference type="Gene3D" id="1.20.120.1080">
    <property type="match status" value="1"/>
</dbReference>
<dbReference type="GO" id="GO:0016787">
    <property type="term" value="F:hydrolase activity"/>
    <property type="evidence" value="ECO:0007669"/>
    <property type="project" value="UniProtKB-KW"/>
</dbReference>
<sequence>MDKLQYRSTTASEAVQLEDSMTHPFCSGQHHSERYFELLKLRRMLPMSSKRQEFLYLYHQNQVLVVSGETGSGKSTQIPQFILFDEFSSTKMIACTQPRRTAATSVAERVAAEMDVKLGEEVGCHVRFDKRTHAKTRLGYMTDGMLLQLVKGDLYFQKYGCIIIDEVHERTLPTDILLALLKRSLPLCPDLRVIIMSATANVDKFLGYFGQGKHFAVSGREYPVNIRHLEESTPDSMSVALHTAKYLHETSVYGDILLFMPSTSEIESACAQLRGATEGLEVLPLYSQLPKSDQDKVFKRSTQRRCIISTNILEVSVTIDGVAYVIDTGLVKESRYNPRAGLQTILTAPISQASAHQRAGRAGRTRPGVCYRLYTKDDFNEIMLPTTPPAILLSDLSELILQIKAMGIDDVANFDFIDRPDPEVFFRALEDLVAMDYLTDTGAITPKGQKASKLPVHPVWYNALEKAHELGCSDEMITIAAIQTTQHPIFLRPHAVKFTADLARQRFTCPVSDHITQLSAVDAYLQTESQTKQSGATKVDIDLRQWCFDAFLNIRALEEVKRIRAQVRKSFADLFKDTPKMANFESADYDINVRKALAWAFVHHVAFSEGGSGNDNYRVLHFNWHAGIHPDSSLVGINHKWVIYDTFTCTGCQYLTTVTAIEPEWVMDSERFREENWPTKVKNNVVQYRMPLAKASFDDACEKHRNSAE</sequence>
<dbReference type="GO" id="GO:1990904">
    <property type="term" value="C:ribonucleoprotein complex"/>
    <property type="evidence" value="ECO:0007669"/>
    <property type="project" value="UniProtKB-ARBA"/>
</dbReference>
<evidence type="ECO:0000256" key="1">
    <source>
        <dbReference type="ARBA" id="ARBA00008792"/>
    </source>
</evidence>
<dbReference type="OrthoDB" id="10253254at2759"/>
<dbReference type="PANTHER" id="PTHR18934:SF99">
    <property type="entry name" value="ATP-DEPENDENT RNA HELICASE DHX37-RELATED"/>
    <property type="match status" value="1"/>
</dbReference>